<dbReference type="InterPro" id="IPR039052">
    <property type="entry name" value="Antitox_PemI-like"/>
</dbReference>
<keyword evidence="3" id="KW-1185">Reference proteome</keyword>
<dbReference type="GO" id="GO:0097351">
    <property type="term" value="F:toxin sequestering activity"/>
    <property type="evidence" value="ECO:0007669"/>
    <property type="project" value="InterPro"/>
</dbReference>
<dbReference type="InterPro" id="IPR007159">
    <property type="entry name" value="SpoVT-AbrB_dom"/>
</dbReference>
<protein>
    <submittedName>
        <fullName evidence="2">Growth regulator</fullName>
    </submittedName>
</protein>
<gene>
    <name evidence="2" type="primary">mazE</name>
    <name evidence="2" type="ORF">XSR1_100063</name>
</gene>
<sequence>MSVAIRKWGNSQGIIIPTAVLKQLGVETGHKLDLSIENGNLVLSPKKNKRVFSESYLLKNMDSYNAHSDELAQIEGMEIGE</sequence>
<accession>W1IUY7</accession>
<dbReference type="InterPro" id="IPR037914">
    <property type="entry name" value="SpoVT-AbrB_sf"/>
</dbReference>
<dbReference type="PANTHER" id="PTHR40516:SF1">
    <property type="entry name" value="ANTITOXIN CHPS-RELATED"/>
    <property type="match status" value="1"/>
</dbReference>
<dbReference type="Gene3D" id="2.10.260.10">
    <property type="match status" value="1"/>
</dbReference>
<dbReference type="PANTHER" id="PTHR40516">
    <property type="entry name" value="ANTITOXIN CHPS-RELATED"/>
    <property type="match status" value="1"/>
</dbReference>
<dbReference type="STRING" id="1427518.XSR1_100063"/>
<organism evidence="2 3">
    <name type="scientific">Xenorhabdus szentirmaii DSM 16338</name>
    <dbReference type="NCBI Taxonomy" id="1427518"/>
    <lineage>
        <taxon>Bacteria</taxon>
        <taxon>Pseudomonadati</taxon>
        <taxon>Pseudomonadota</taxon>
        <taxon>Gammaproteobacteria</taxon>
        <taxon>Enterobacterales</taxon>
        <taxon>Morganellaceae</taxon>
        <taxon>Xenorhabdus</taxon>
    </lineage>
</organism>
<name>W1IUY7_9GAMM</name>
<dbReference type="Pfam" id="PF04014">
    <property type="entry name" value="MazE_antitoxin"/>
    <property type="match status" value="1"/>
</dbReference>
<evidence type="ECO:0000313" key="3">
    <source>
        <dbReference type="Proteomes" id="UP000019202"/>
    </source>
</evidence>
<dbReference type="AlphaFoldDB" id="W1IUY7"/>
<feature type="domain" description="SpoVT-AbrB" evidence="1">
    <location>
        <begin position="6"/>
        <end position="51"/>
    </location>
</feature>
<dbReference type="SUPFAM" id="SSF89447">
    <property type="entry name" value="AbrB/MazE/MraZ-like"/>
    <property type="match status" value="1"/>
</dbReference>
<reference evidence="2" key="1">
    <citation type="submission" date="2013-11" db="EMBL/GenBank/DDBJ databases">
        <title>Draft genome sequence and annotation of the entomopathogenic bacteria, Xenorhabdus cabanillasi strain JM26 and Xenorhabdus szentirmai strain DSM 16338.</title>
        <authorList>
            <person name="Gualtieri M."/>
            <person name="Ogier J.C."/>
            <person name="Pages S."/>
            <person name="Givaudan A."/>
            <person name="Gaudriault S."/>
        </authorList>
    </citation>
    <scope>NUCLEOTIDE SEQUENCE [LARGE SCALE GENOMIC DNA]</scope>
    <source>
        <strain evidence="2">DSM 16338</strain>
    </source>
</reference>
<dbReference type="Proteomes" id="UP000019202">
    <property type="component" value="Unassembled WGS sequence"/>
</dbReference>
<dbReference type="EMBL" id="CBXF010000002">
    <property type="protein sequence ID" value="CDL81015.1"/>
    <property type="molecule type" value="Genomic_DNA"/>
</dbReference>
<comment type="caution">
    <text evidence="2">The sequence shown here is derived from an EMBL/GenBank/DDBJ whole genome shotgun (WGS) entry which is preliminary data.</text>
</comment>
<evidence type="ECO:0000259" key="1">
    <source>
        <dbReference type="SMART" id="SM00966"/>
    </source>
</evidence>
<dbReference type="SMART" id="SM00966">
    <property type="entry name" value="SpoVT_AbrB"/>
    <property type="match status" value="1"/>
</dbReference>
<dbReference type="OrthoDB" id="9795766at2"/>
<proteinExistence type="predicted"/>
<dbReference type="RefSeq" id="WP_038234264.1">
    <property type="nucleotide sequence ID" value="NZ_CAWLWS010000002.1"/>
</dbReference>
<dbReference type="GO" id="GO:0003677">
    <property type="term" value="F:DNA binding"/>
    <property type="evidence" value="ECO:0007669"/>
    <property type="project" value="InterPro"/>
</dbReference>
<evidence type="ECO:0000313" key="2">
    <source>
        <dbReference type="EMBL" id="CDL81015.1"/>
    </source>
</evidence>